<dbReference type="InterPro" id="IPR002156">
    <property type="entry name" value="RNaseH_domain"/>
</dbReference>
<protein>
    <recommendedName>
        <fullName evidence="1">RNase H type-1 domain-containing protein</fullName>
    </recommendedName>
</protein>
<dbReference type="Proteomes" id="UP000499080">
    <property type="component" value="Unassembled WGS sequence"/>
</dbReference>
<dbReference type="InterPro" id="IPR012337">
    <property type="entry name" value="RNaseH-like_sf"/>
</dbReference>
<dbReference type="AlphaFoldDB" id="A0A4Y2TXE6"/>
<dbReference type="Gene3D" id="3.30.420.10">
    <property type="entry name" value="Ribonuclease H-like superfamily/Ribonuclease H"/>
    <property type="match status" value="1"/>
</dbReference>
<evidence type="ECO:0000313" key="2">
    <source>
        <dbReference type="EMBL" id="GBO05288.1"/>
    </source>
</evidence>
<dbReference type="SUPFAM" id="SSF53098">
    <property type="entry name" value="Ribonuclease H-like"/>
    <property type="match status" value="1"/>
</dbReference>
<keyword evidence="3" id="KW-1185">Reference proteome</keyword>
<dbReference type="OrthoDB" id="6515318at2759"/>
<name>A0A4Y2TXE6_ARAVE</name>
<evidence type="ECO:0000313" key="3">
    <source>
        <dbReference type="Proteomes" id="UP000499080"/>
    </source>
</evidence>
<sequence length="127" mass="14467">MERYEPTWTHPSAIGPVHWDTSHPDFALAVYTDGSKLNGQVGAGFCVFNPSFSGDFQYRLDDHCSVFQAELMALKQALLWKSQNKKNVHCHIFMDSMSSLKALQRFQPRNNLVEEVRKLLDASVSLH</sequence>
<feature type="domain" description="RNase H type-1" evidence="1">
    <location>
        <begin position="24"/>
        <end position="127"/>
    </location>
</feature>
<dbReference type="GO" id="GO:0004523">
    <property type="term" value="F:RNA-DNA hybrid ribonuclease activity"/>
    <property type="evidence" value="ECO:0007669"/>
    <property type="project" value="InterPro"/>
</dbReference>
<evidence type="ECO:0000259" key="1">
    <source>
        <dbReference type="PROSITE" id="PS50879"/>
    </source>
</evidence>
<proteinExistence type="predicted"/>
<dbReference type="EMBL" id="BGPR01031977">
    <property type="protein sequence ID" value="GBO05288.1"/>
    <property type="molecule type" value="Genomic_DNA"/>
</dbReference>
<accession>A0A4Y2TXE6</accession>
<dbReference type="GO" id="GO:0003676">
    <property type="term" value="F:nucleic acid binding"/>
    <property type="evidence" value="ECO:0007669"/>
    <property type="project" value="InterPro"/>
</dbReference>
<reference evidence="2 3" key="1">
    <citation type="journal article" date="2019" name="Sci. Rep.">
        <title>Orb-weaving spider Araneus ventricosus genome elucidates the spidroin gene catalogue.</title>
        <authorList>
            <person name="Kono N."/>
            <person name="Nakamura H."/>
            <person name="Ohtoshi R."/>
            <person name="Moran D.A.P."/>
            <person name="Shinohara A."/>
            <person name="Yoshida Y."/>
            <person name="Fujiwara M."/>
            <person name="Mori M."/>
            <person name="Tomita M."/>
            <person name="Arakawa K."/>
        </authorList>
    </citation>
    <scope>NUCLEOTIDE SEQUENCE [LARGE SCALE GENOMIC DNA]</scope>
</reference>
<dbReference type="InterPro" id="IPR036397">
    <property type="entry name" value="RNaseH_sf"/>
</dbReference>
<dbReference type="CDD" id="cd09276">
    <property type="entry name" value="Rnase_HI_RT_non_LTR"/>
    <property type="match status" value="1"/>
</dbReference>
<gene>
    <name evidence="2" type="ORF">AVEN_144491_1</name>
</gene>
<comment type="caution">
    <text evidence="2">The sequence shown here is derived from an EMBL/GenBank/DDBJ whole genome shotgun (WGS) entry which is preliminary data.</text>
</comment>
<dbReference type="Pfam" id="PF00075">
    <property type="entry name" value="RNase_H"/>
    <property type="match status" value="1"/>
</dbReference>
<organism evidence="2 3">
    <name type="scientific">Araneus ventricosus</name>
    <name type="common">Orbweaver spider</name>
    <name type="synonym">Epeira ventricosa</name>
    <dbReference type="NCBI Taxonomy" id="182803"/>
    <lineage>
        <taxon>Eukaryota</taxon>
        <taxon>Metazoa</taxon>
        <taxon>Ecdysozoa</taxon>
        <taxon>Arthropoda</taxon>
        <taxon>Chelicerata</taxon>
        <taxon>Arachnida</taxon>
        <taxon>Araneae</taxon>
        <taxon>Araneomorphae</taxon>
        <taxon>Entelegynae</taxon>
        <taxon>Araneoidea</taxon>
        <taxon>Araneidae</taxon>
        <taxon>Araneus</taxon>
    </lineage>
</organism>
<dbReference type="PROSITE" id="PS50879">
    <property type="entry name" value="RNASE_H_1"/>
    <property type="match status" value="1"/>
</dbReference>